<reference evidence="1" key="3">
    <citation type="submission" date="2025-09" db="UniProtKB">
        <authorList>
            <consortium name="Ensembl"/>
        </authorList>
    </citation>
    <scope>IDENTIFICATION</scope>
</reference>
<dbReference type="GeneTree" id="ENSGT00940000178110"/>
<dbReference type="InterPro" id="IPR029071">
    <property type="entry name" value="Ubiquitin-like_domsf"/>
</dbReference>
<dbReference type="Proteomes" id="UP000694395">
    <property type="component" value="Chromosome 32"/>
</dbReference>
<organism evidence="1 2">
    <name type="scientific">Oncorhynchus mykiss</name>
    <name type="common">Rainbow trout</name>
    <name type="synonym">Salmo gairdneri</name>
    <dbReference type="NCBI Taxonomy" id="8022"/>
    <lineage>
        <taxon>Eukaryota</taxon>
        <taxon>Metazoa</taxon>
        <taxon>Chordata</taxon>
        <taxon>Craniata</taxon>
        <taxon>Vertebrata</taxon>
        <taxon>Euteleostomi</taxon>
        <taxon>Actinopterygii</taxon>
        <taxon>Neopterygii</taxon>
        <taxon>Teleostei</taxon>
        <taxon>Protacanthopterygii</taxon>
        <taxon>Salmoniformes</taxon>
        <taxon>Salmonidae</taxon>
        <taxon>Salmoninae</taxon>
        <taxon>Oncorhynchus</taxon>
    </lineage>
</organism>
<dbReference type="SUPFAM" id="SSF54236">
    <property type="entry name" value="Ubiquitin-like"/>
    <property type="match status" value="1"/>
</dbReference>
<protein>
    <submittedName>
        <fullName evidence="1">Uncharacterized protein</fullName>
    </submittedName>
</protein>
<evidence type="ECO:0000313" key="2">
    <source>
        <dbReference type="Proteomes" id="UP000694395"/>
    </source>
</evidence>
<dbReference type="InterPro" id="IPR039751">
    <property type="entry name" value="HERPUD1/2"/>
</dbReference>
<evidence type="ECO:0000313" key="1">
    <source>
        <dbReference type="Ensembl" id="ENSOMYP00000136883.1"/>
    </source>
</evidence>
<dbReference type="PANTHER" id="PTHR12943">
    <property type="entry name" value="HOMOCYSTEINE-RESPONSIVE ENDOPLASMIC RETICULUM-RESIDENT UNIQUITIN-LIKE DOMAIN HERPUD PROTEIN FAMILY MEMBER"/>
    <property type="match status" value="1"/>
</dbReference>
<reference evidence="1" key="2">
    <citation type="submission" date="2025-08" db="UniProtKB">
        <authorList>
            <consortium name="Ensembl"/>
        </authorList>
    </citation>
    <scope>IDENTIFICATION</scope>
</reference>
<sequence length="73" mass="8338">MHQGVADSPVILVIKAPDQRYDDQTINCFLNWTVDKLKTHISHLYPSKPVSCHVHSDVGCLDSENHFLVYLTF</sequence>
<proteinExistence type="predicted"/>
<dbReference type="GO" id="GO:0030968">
    <property type="term" value="P:endoplasmic reticulum unfolded protein response"/>
    <property type="evidence" value="ECO:0007669"/>
    <property type="project" value="TreeGrafter"/>
</dbReference>
<dbReference type="Gene3D" id="3.10.20.90">
    <property type="entry name" value="Phosphatidylinositol 3-kinase Catalytic Subunit, Chain A, domain 1"/>
    <property type="match status" value="1"/>
</dbReference>
<dbReference type="AlphaFoldDB" id="A0A8C7VVP6"/>
<name>A0A8C7VVP6_ONCMY</name>
<dbReference type="Ensembl" id="ENSOMYT00000123832.1">
    <property type="protein sequence ID" value="ENSOMYP00000136883.1"/>
    <property type="gene ID" value="ENSOMYG00000071431.1"/>
</dbReference>
<keyword evidence="2" id="KW-1185">Reference proteome</keyword>
<accession>A0A8C7VVP6</accession>
<reference evidence="1" key="1">
    <citation type="submission" date="2020-07" db="EMBL/GenBank/DDBJ databases">
        <title>A long reads based de novo assembly of the rainbow trout Arlee double haploid line genome.</title>
        <authorList>
            <person name="Gao G."/>
            <person name="Palti Y."/>
        </authorList>
    </citation>
    <scope>NUCLEOTIDE SEQUENCE [LARGE SCALE GENOMIC DNA]</scope>
</reference>
<dbReference type="PANTHER" id="PTHR12943:SF5">
    <property type="entry name" value="HOMOCYSTEINE-RESPONSIVE ENDOPLASMIC RETICULUM-RESIDENT UBIQUITIN-LIKE DOMAIN MEMBER 2 PROTEIN"/>
    <property type="match status" value="1"/>
</dbReference>